<dbReference type="Proteomes" id="UP001222932">
    <property type="component" value="Unassembled WGS sequence"/>
</dbReference>
<evidence type="ECO:0000259" key="5">
    <source>
        <dbReference type="Pfam" id="PF05368"/>
    </source>
</evidence>
<evidence type="ECO:0000256" key="2">
    <source>
        <dbReference type="ARBA" id="ARBA00022857"/>
    </source>
</evidence>
<dbReference type="GO" id="GO:0016491">
    <property type="term" value="F:oxidoreductase activity"/>
    <property type="evidence" value="ECO:0007669"/>
    <property type="project" value="UniProtKB-KW"/>
</dbReference>
<accession>A0AAD3TYM4</accession>
<feature type="compositionally biased region" description="Low complexity" evidence="4">
    <location>
        <begin position="108"/>
        <end position="183"/>
    </location>
</feature>
<feature type="region of interest" description="Disordered" evidence="4">
    <location>
        <begin position="218"/>
        <end position="237"/>
    </location>
</feature>
<keyword evidence="3" id="KW-0560">Oxidoreductase</keyword>
<evidence type="ECO:0000256" key="4">
    <source>
        <dbReference type="SAM" id="MobiDB-lite"/>
    </source>
</evidence>
<dbReference type="PANTHER" id="PTHR42748">
    <property type="entry name" value="NITROGEN METABOLITE REPRESSION PROTEIN NMRA FAMILY MEMBER"/>
    <property type="match status" value="1"/>
</dbReference>
<dbReference type="PANTHER" id="PTHR42748:SF30">
    <property type="entry name" value="NMRA-LIKE DOMAIN-CONTAINING PROTEIN"/>
    <property type="match status" value="1"/>
</dbReference>
<evidence type="ECO:0000313" key="7">
    <source>
        <dbReference type="Proteomes" id="UP001222932"/>
    </source>
</evidence>
<evidence type="ECO:0000256" key="3">
    <source>
        <dbReference type="ARBA" id="ARBA00023002"/>
    </source>
</evidence>
<gene>
    <name evidence="6" type="ORF">CspeluHIS016_0603930</name>
</gene>
<feature type="region of interest" description="Disordered" evidence="4">
    <location>
        <begin position="108"/>
        <end position="191"/>
    </location>
</feature>
<dbReference type="EMBL" id="BTCM01000006">
    <property type="protein sequence ID" value="GMK58951.1"/>
    <property type="molecule type" value="Genomic_DNA"/>
</dbReference>
<evidence type="ECO:0000256" key="1">
    <source>
        <dbReference type="ARBA" id="ARBA00006328"/>
    </source>
</evidence>
<feature type="region of interest" description="Disordered" evidence="4">
    <location>
        <begin position="1"/>
        <end position="92"/>
    </location>
</feature>
<dbReference type="Gene3D" id="3.90.25.10">
    <property type="entry name" value="UDP-galactose 4-epimerase, domain 1"/>
    <property type="match status" value="1"/>
</dbReference>
<protein>
    <recommendedName>
        <fullName evidence="5">NmrA-like domain-containing protein</fullName>
    </recommendedName>
</protein>
<organism evidence="6 7">
    <name type="scientific">Cutaneotrichosporon spelunceum</name>
    <dbReference type="NCBI Taxonomy" id="1672016"/>
    <lineage>
        <taxon>Eukaryota</taxon>
        <taxon>Fungi</taxon>
        <taxon>Dikarya</taxon>
        <taxon>Basidiomycota</taxon>
        <taxon>Agaricomycotina</taxon>
        <taxon>Tremellomycetes</taxon>
        <taxon>Trichosporonales</taxon>
        <taxon>Trichosporonaceae</taxon>
        <taxon>Cutaneotrichosporon</taxon>
    </lineage>
</organism>
<dbReference type="InterPro" id="IPR008030">
    <property type="entry name" value="NmrA-like"/>
</dbReference>
<reference evidence="6" key="2">
    <citation type="submission" date="2023-06" db="EMBL/GenBank/DDBJ databases">
        <authorList>
            <person name="Kobayashi Y."/>
            <person name="Kayamori A."/>
            <person name="Aoki K."/>
            <person name="Shiwa Y."/>
            <person name="Fujita N."/>
            <person name="Sugita T."/>
            <person name="Iwasaki W."/>
            <person name="Tanaka N."/>
            <person name="Takashima M."/>
        </authorList>
    </citation>
    <scope>NUCLEOTIDE SEQUENCE</scope>
    <source>
        <strain evidence="6">HIS016</strain>
    </source>
</reference>
<evidence type="ECO:0000313" key="6">
    <source>
        <dbReference type="EMBL" id="GMK58951.1"/>
    </source>
</evidence>
<feature type="domain" description="NmrA-like" evidence="5">
    <location>
        <begin position="270"/>
        <end position="521"/>
    </location>
</feature>
<comment type="similarity">
    <text evidence="1">Belongs to the NmrA-type oxidoreductase family.</text>
</comment>
<keyword evidence="2" id="KW-0521">NADP</keyword>
<dbReference type="InterPro" id="IPR051164">
    <property type="entry name" value="NmrA-like_oxidored"/>
</dbReference>
<dbReference type="Gene3D" id="3.40.50.720">
    <property type="entry name" value="NAD(P)-binding Rossmann-like Domain"/>
    <property type="match status" value="1"/>
</dbReference>
<dbReference type="GO" id="GO:0005634">
    <property type="term" value="C:nucleus"/>
    <property type="evidence" value="ECO:0007669"/>
    <property type="project" value="TreeGrafter"/>
</dbReference>
<name>A0AAD3TYM4_9TREE</name>
<proteinExistence type="inferred from homology"/>
<dbReference type="AlphaFoldDB" id="A0AAD3TYM4"/>
<dbReference type="SUPFAM" id="SSF51735">
    <property type="entry name" value="NAD(P)-binding Rossmann-fold domains"/>
    <property type="match status" value="1"/>
</dbReference>
<keyword evidence="7" id="KW-1185">Reference proteome</keyword>
<sequence>MNVPPVLPPIAIHAPITPPTPPIERPSTAPSLASSDGLTTPPPHSAPSRPATADPSQPASPKKAGQTLPAPIGIPCRRRANTHALLSSSPTHTPFAVGSLDAATLMNGPPRSVLSSSVPVRPRPGRSVSSGATPRAPASKPAPSSSPKATSAVGSAKPASPKLIPSSPKSLSKSTPSSPKPSKQTPPPGADITDINFLLANNSCLAEALAGGDFAAAGISVPRPSKPRAASTSKKGGWRSRLFDFEQHVLGALDPSRIPEVTASEPVKAVVFGADTETGLVVCRALLATKEYILTALAVDELDNPAAAELKEAGVRVLQVDMDNPATYADELKGAAAVYLSSNVMTLHSILQHQPEPARTEIARRADRCQLSKAAHACARARVGHLVFRVNACGHEIVENSLGNKEVVNKSTPQELCRLGVSHTVLHTSVPFSRLTEWVKPAEEGLLLDLPVPDDTRIPWFAVEQMGDYVLAALRNPTKWVSNDMHAISDKYTPASMAARLSRMTRRPVATNHVTRAEFDSLASHERLTLRWDAWNQLVRNQYDFEHETRATGVDVAQQWKLADWIAQNPEMLRILKD</sequence>
<reference evidence="6" key="1">
    <citation type="journal article" date="2023" name="BMC Genomics">
        <title>Chromosome-level genome assemblies of Cutaneotrichosporon spp. (Trichosporonales, Basidiomycota) reveal imbalanced evolution between nucleotide sequences and chromosome synteny.</title>
        <authorList>
            <person name="Kobayashi Y."/>
            <person name="Kayamori A."/>
            <person name="Aoki K."/>
            <person name="Shiwa Y."/>
            <person name="Matsutani M."/>
            <person name="Fujita N."/>
            <person name="Sugita T."/>
            <person name="Iwasaki W."/>
            <person name="Tanaka N."/>
            <person name="Takashima M."/>
        </authorList>
    </citation>
    <scope>NUCLEOTIDE SEQUENCE</scope>
    <source>
        <strain evidence="6">HIS016</strain>
    </source>
</reference>
<dbReference type="Pfam" id="PF05368">
    <property type="entry name" value="NmrA"/>
    <property type="match status" value="1"/>
</dbReference>
<dbReference type="InterPro" id="IPR036291">
    <property type="entry name" value="NAD(P)-bd_dom_sf"/>
</dbReference>
<comment type="caution">
    <text evidence="6">The sequence shown here is derived from an EMBL/GenBank/DDBJ whole genome shotgun (WGS) entry which is preliminary data.</text>
</comment>